<evidence type="ECO:0000313" key="2">
    <source>
        <dbReference type="EMBL" id="KAF6729001.1"/>
    </source>
</evidence>
<dbReference type="EMBL" id="WKFB01000268">
    <property type="protein sequence ID" value="KAF6729001.1"/>
    <property type="molecule type" value="Genomic_DNA"/>
</dbReference>
<gene>
    <name evidence="2" type="ORF">FQA47_011593</name>
</gene>
<protein>
    <submittedName>
        <fullName evidence="2">Uncharacterized protein</fullName>
    </submittedName>
</protein>
<proteinExistence type="predicted"/>
<accession>A0A834FCC4</accession>
<sequence length="69" mass="8028">MSSTRGQPLSPGPASRRFHDDRRTQTPELKLDLHRRFLQENQVLPVERLMLIVIVDGVDLHDIIRETRA</sequence>
<feature type="region of interest" description="Disordered" evidence="1">
    <location>
        <begin position="1"/>
        <end position="25"/>
    </location>
</feature>
<name>A0A834FCC4_ORYME</name>
<comment type="caution">
    <text evidence="2">The sequence shown here is derived from an EMBL/GenBank/DDBJ whole genome shotgun (WGS) entry which is preliminary data.</text>
</comment>
<organism evidence="2 3">
    <name type="scientific">Oryzias melastigma</name>
    <name type="common">Marine medaka</name>
    <dbReference type="NCBI Taxonomy" id="30732"/>
    <lineage>
        <taxon>Eukaryota</taxon>
        <taxon>Metazoa</taxon>
        <taxon>Chordata</taxon>
        <taxon>Craniata</taxon>
        <taxon>Vertebrata</taxon>
        <taxon>Euteleostomi</taxon>
        <taxon>Actinopterygii</taxon>
        <taxon>Neopterygii</taxon>
        <taxon>Teleostei</taxon>
        <taxon>Neoteleostei</taxon>
        <taxon>Acanthomorphata</taxon>
        <taxon>Ovalentaria</taxon>
        <taxon>Atherinomorphae</taxon>
        <taxon>Beloniformes</taxon>
        <taxon>Adrianichthyidae</taxon>
        <taxon>Oryziinae</taxon>
        <taxon>Oryzias</taxon>
    </lineage>
</organism>
<evidence type="ECO:0000313" key="3">
    <source>
        <dbReference type="Proteomes" id="UP000646548"/>
    </source>
</evidence>
<reference evidence="2" key="1">
    <citation type="journal article" name="BMC Genomics">
        <title>Long-read sequencing and de novo genome assembly of marine medaka (Oryzias melastigma).</title>
        <authorList>
            <person name="Liang P."/>
            <person name="Saqib H.S.A."/>
            <person name="Ni X."/>
            <person name="Shen Y."/>
        </authorList>
    </citation>
    <scope>NUCLEOTIDE SEQUENCE</scope>
    <source>
        <strain evidence="2">Bigg-433</strain>
    </source>
</reference>
<dbReference type="Proteomes" id="UP000646548">
    <property type="component" value="Unassembled WGS sequence"/>
</dbReference>
<dbReference type="AlphaFoldDB" id="A0A834FCC4"/>
<evidence type="ECO:0000256" key="1">
    <source>
        <dbReference type="SAM" id="MobiDB-lite"/>
    </source>
</evidence>